<sequence>MDLDYWNEMEIQVTSKSPDASVVKCGVYVYKKETNIMENVQFKCCDASLKQRATASPPNNYEPPNKFMRTDKRKLSHKKKGSRRIKPHRAFHSCCPRKMVFPIGKHHRVNHDL</sequence>
<reference evidence="2" key="1">
    <citation type="submission" date="2023-10" db="EMBL/GenBank/DDBJ databases">
        <title>Chromosome-level genome of the transformable northern wattle, Acacia crassicarpa.</title>
        <authorList>
            <person name="Massaro I."/>
            <person name="Sinha N.R."/>
            <person name="Poethig S."/>
            <person name="Leichty A.R."/>
        </authorList>
    </citation>
    <scope>NUCLEOTIDE SEQUENCE</scope>
    <source>
        <strain evidence="2">Acra3RX</strain>
        <tissue evidence="2">Leaf</tissue>
    </source>
</reference>
<organism evidence="2 3">
    <name type="scientific">Acacia crassicarpa</name>
    <name type="common">northern wattle</name>
    <dbReference type="NCBI Taxonomy" id="499986"/>
    <lineage>
        <taxon>Eukaryota</taxon>
        <taxon>Viridiplantae</taxon>
        <taxon>Streptophyta</taxon>
        <taxon>Embryophyta</taxon>
        <taxon>Tracheophyta</taxon>
        <taxon>Spermatophyta</taxon>
        <taxon>Magnoliopsida</taxon>
        <taxon>eudicotyledons</taxon>
        <taxon>Gunneridae</taxon>
        <taxon>Pentapetalae</taxon>
        <taxon>rosids</taxon>
        <taxon>fabids</taxon>
        <taxon>Fabales</taxon>
        <taxon>Fabaceae</taxon>
        <taxon>Caesalpinioideae</taxon>
        <taxon>mimosoid clade</taxon>
        <taxon>Acacieae</taxon>
        <taxon>Acacia</taxon>
    </lineage>
</organism>
<protein>
    <submittedName>
        <fullName evidence="2">Uncharacterized protein</fullName>
    </submittedName>
</protein>
<keyword evidence="3" id="KW-1185">Reference proteome</keyword>
<comment type="caution">
    <text evidence="2">The sequence shown here is derived from an EMBL/GenBank/DDBJ whole genome shotgun (WGS) entry which is preliminary data.</text>
</comment>
<name>A0AAE1J021_9FABA</name>
<evidence type="ECO:0000313" key="2">
    <source>
        <dbReference type="EMBL" id="KAK4259274.1"/>
    </source>
</evidence>
<dbReference type="AlphaFoldDB" id="A0AAE1J021"/>
<feature type="region of interest" description="Disordered" evidence="1">
    <location>
        <begin position="53"/>
        <end position="88"/>
    </location>
</feature>
<evidence type="ECO:0000313" key="3">
    <source>
        <dbReference type="Proteomes" id="UP001293593"/>
    </source>
</evidence>
<feature type="compositionally biased region" description="Basic residues" evidence="1">
    <location>
        <begin position="71"/>
        <end position="88"/>
    </location>
</feature>
<dbReference type="EMBL" id="JAWXYG010000011">
    <property type="protein sequence ID" value="KAK4259274.1"/>
    <property type="molecule type" value="Genomic_DNA"/>
</dbReference>
<gene>
    <name evidence="2" type="ORF">QN277_005621</name>
</gene>
<proteinExistence type="predicted"/>
<evidence type="ECO:0000256" key="1">
    <source>
        <dbReference type="SAM" id="MobiDB-lite"/>
    </source>
</evidence>
<dbReference type="Proteomes" id="UP001293593">
    <property type="component" value="Unassembled WGS sequence"/>
</dbReference>
<accession>A0AAE1J021</accession>